<sequence>MNEFFEFSKSDLTHPRFALIGWPPIIGSLTVWLEPYSSALFFVSFYGWWRLSQEYPHEKKWIEKARSRYHAMDYYSAVGVLRAKPRLMGYKAQFDSQSLNVRALLRAGEHLNAREEINAIKEDGLLRDEKDHLTVLRAEYYLTVGDFVLFNKEVEQWPEREITQSTEKTILKGVSLRESEKLSEAREILEQRISRESSPAFLSKLYNDLSNTEGLAGRPGNQKYHLQAAWIFWCRDPDLALIPVLPHNYAISLVKNGDLEKAETLVNEVWKVINKGEKAQVLAWHNFAVEVGREAGRKTWIQSAYNEFEEASKELTFSKSEKVTLRVTTLRMEFNDDILEDFNEYPERVRAIAHEIKVLSGPEQVSALIEVTQVLQQILGQRCANTRVERELIELLACCEKLLLERESIVDSQLTNLPPELVNKKQKWLSYRHEIEKIRIDKSTEFPELSFKRLFQGQRERAELYYEKGSHREALDAWVIICDEYVSYKMQVPEQWGKRLTEQHEELALYALERAEEILHKKTVMAGVEEKIIGLAEFQIKLRGDYQAAEEWLGRFDATEHSLNHSAKWLREKYKKISAQVTG</sequence>
<gene>
    <name evidence="1" type="ORF">SAMN05660831_00080</name>
</gene>
<dbReference type="Proteomes" id="UP000198611">
    <property type="component" value="Unassembled WGS sequence"/>
</dbReference>
<proteinExistence type="predicted"/>
<dbReference type="AlphaFoldDB" id="A0A1I1N3X7"/>
<dbReference type="EMBL" id="FOMJ01000001">
    <property type="protein sequence ID" value="SFC91902.1"/>
    <property type="molecule type" value="Genomic_DNA"/>
</dbReference>
<dbReference type="RefSeq" id="WP_143613071.1">
    <property type="nucleotide sequence ID" value="NZ_FOMJ01000001.1"/>
</dbReference>
<evidence type="ECO:0000313" key="1">
    <source>
        <dbReference type="EMBL" id="SFC91902.1"/>
    </source>
</evidence>
<organism evidence="1 2">
    <name type="scientific">Thiohalospira halophila DSM 15071</name>
    <dbReference type="NCBI Taxonomy" id="1123397"/>
    <lineage>
        <taxon>Bacteria</taxon>
        <taxon>Pseudomonadati</taxon>
        <taxon>Pseudomonadota</taxon>
        <taxon>Gammaproteobacteria</taxon>
        <taxon>Thiohalospirales</taxon>
        <taxon>Thiohalospiraceae</taxon>
        <taxon>Thiohalospira</taxon>
    </lineage>
</organism>
<evidence type="ECO:0000313" key="2">
    <source>
        <dbReference type="Proteomes" id="UP000198611"/>
    </source>
</evidence>
<accession>A0A1I1N3X7</accession>
<dbReference type="OrthoDB" id="1123107at2"/>
<name>A0A1I1N3X7_9GAMM</name>
<reference evidence="1 2" key="1">
    <citation type="submission" date="2016-10" db="EMBL/GenBank/DDBJ databases">
        <authorList>
            <person name="de Groot N.N."/>
        </authorList>
    </citation>
    <scope>NUCLEOTIDE SEQUENCE [LARGE SCALE GENOMIC DNA]</scope>
    <source>
        <strain evidence="1 2">HL3</strain>
    </source>
</reference>
<evidence type="ECO:0008006" key="3">
    <source>
        <dbReference type="Google" id="ProtNLM"/>
    </source>
</evidence>
<protein>
    <recommendedName>
        <fullName evidence="3">Tetratricopeptide repeat-containing protein</fullName>
    </recommendedName>
</protein>
<keyword evidence="2" id="KW-1185">Reference proteome</keyword>